<dbReference type="SUPFAM" id="SSF52518">
    <property type="entry name" value="Thiamin diphosphate-binding fold (THDP-binding)"/>
    <property type="match status" value="1"/>
</dbReference>
<comment type="cofactor">
    <cofactor evidence="1">
        <name>Mg(2+)</name>
        <dbReference type="ChEBI" id="CHEBI:18420"/>
    </cofactor>
</comment>
<keyword evidence="6" id="KW-0670">Pyruvate</keyword>
<keyword evidence="3" id="KW-0560">Oxidoreductase</keyword>
<dbReference type="PANTHER" id="PTHR11516:SF60">
    <property type="entry name" value="PYRUVATE DEHYDROGENASE E1 COMPONENT SUBUNIT ALPHA"/>
    <property type="match status" value="1"/>
</dbReference>
<dbReference type="Gene3D" id="3.40.50.970">
    <property type="match status" value="1"/>
</dbReference>
<dbReference type="Proteomes" id="UP000093902">
    <property type="component" value="Unassembled WGS sequence"/>
</dbReference>
<evidence type="ECO:0000256" key="1">
    <source>
        <dbReference type="ARBA" id="ARBA00001946"/>
    </source>
</evidence>
<protein>
    <submittedName>
        <fullName evidence="6">Pyruvate dehydrogenase</fullName>
    </submittedName>
</protein>
<dbReference type="GO" id="GO:0000287">
    <property type="term" value="F:magnesium ion binding"/>
    <property type="evidence" value="ECO:0007669"/>
    <property type="project" value="UniProtKB-ARBA"/>
</dbReference>
<dbReference type="AlphaFoldDB" id="A0A1A0RGS0"/>
<evidence type="ECO:0000259" key="5">
    <source>
        <dbReference type="Pfam" id="PF00676"/>
    </source>
</evidence>
<accession>A0A1A0RGS0</accession>
<comment type="cofactor">
    <cofactor evidence="2">
        <name>thiamine diphosphate</name>
        <dbReference type="ChEBI" id="CHEBI:58937"/>
    </cofactor>
</comment>
<dbReference type="Pfam" id="PF00676">
    <property type="entry name" value="E1_dh"/>
    <property type="match status" value="1"/>
</dbReference>
<feature type="domain" description="Dehydrogenase E1 component" evidence="5">
    <location>
        <begin position="24"/>
        <end position="315"/>
    </location>
</feature>
<evidence type="ECO:0000256" key="3">
    <source>
        <dbReference type="ARBA" id="ARBA00023002"/>
    </source>
</evidence>
<dbReference type="CDD" id="cd02000">
    <property type="entry name" value="TPP_E1_PDC_ADC_BCADC"/>
    <property type="match status" value="1"/>
</dbReference>
<dbReference type="GO" id="GO:0006086">
    <property type="term" value="P:pyruvate decarboxylation to acetyl-CoA"/>
    <property type="evidence" value="ECO:0007669"/>
    <property type="project" value="TreeGrafter"/>
</dbReference>
<reference evidence="7" key="1">
    <citation type="submission" date="2016-06" db="EMBL/GenBank/DDBJ databases">
        <authorList>
            <person name="Sutton G."/>
            <person name="Brinkac L."/>
            <person name="Sanka R."/>
            <person name="Adams M."/>
            <person name="Lau E."/>
            <person name="Mehaffy C."/>
            <person name="Tameris M."/>
            <person name="Hatherill M."/>
            <person name="Hanekom W."/>
            <person name="Mahomed H."/>
            <person name="Mcshane H."/>
        </authorList>
    </citation>
    <scope>NUCLEOTIDE SEQUENCE [LARGE SCALE GENOMIC DNA]</scope>
    <source>
        <strain evidence="7">852002-51209_SCH5440388</strain>
    </source>
</reference>
<dbReference type="InterPro" id="IPR050642">
    <property type="entry name" value="PDH_E1_Alpha_Subunit"/>
</dbReference>
<evidence type="ECO:0000256" key="2">
    <source>
        <dbReference type="ARBA" id="ARBA00001964"/>
    </source>
</evidence>
<evidence type="ECO:0000313" key="6">
    <source>
        <dbReference type="EMBL" id="OBB33706.1"/>
    </source>
</evidence>
<gene>
    <name evidence="6" type="ORF">A5792_11450</name>
</gene>
<comment type="caution">
    <text evidence="6">The sequence shown here is derived from an EMBL/GenBank/DDBJ whole genome shotgun (WGS) entry which is preliminary data.</text>
</comment>
<dbReference type="EMBL" id="LZSO01000008">
    <property type="protein sequence ID" value="OBB33706.1"/>
    <property type="molecule type" value="Genomic_DNA"/>
</dbReference>
<name>A0A1A0RGS0_MYCPR</name>
<dbReference type="InterPro" id="IPR029061">
    <property type="entry name" value="THDP-binding"/>
</dbReference>
<evidence type="ECO:0000313" key="7">
    <source>
        <dbReference type="Proteomes" id="UP000093902"/>
    </source>
</evidence>
<dbReference type="PANTHER" id="PTHR11516">
    <property type="entry name" value="PYRUVATE DEHYDROGENASE E1 COMPONENT, ALPHA SUBUNIT BACTERIAL AND ORGANELLAR"/>
    <property type="match status" value="1"/>
</dbReference>
<organism evidence="6 7">
    <name type="scientific">Mycolicibacterium peregrinum</name>
    <name type="common">Mycobacterium peregrinum</name>
    <dbReference type="NCBI Taxonomy" id="43304"/>
    <lineage>
        <taxon>Bacteria</taxon>
        <taxon>Bacillati</taxon>
        <taxon>Actinomycetota</taxon>
        <taxon>Actinomycetes</taxon>
        <taxon>Mycobacteriales</taxon>
        <taxon>Mycobacteriaceae</taxon>
        <taxon>Mycolicibacterium</taxon>
    </lineage>
</organism>
<dbReference type="OrthoDB" id="9766715at2"/>
<sequence>MTTIESQLDQATLVGLYRTAARIMAFDTTYRAQMMSGKFAGMYYSPRGQEFAAASVAAHLRPTDYVVTTYRGLHDQIAKGVPLRDLWAEYLGRAAGTCRGKGGPMHVTSPKHGLMVTTGVVGSGLPIANGLALAAKLRGTDQVAVVNFGDGASNIGAFHEALNLASLWNLPVIFVCQNNKWAEYTPLGGGTTVANIADRAVAYSMNGITANGNDPVELYEVAGVAIDRARSGDGPTLLEAVTYRFCGHYFGDQSEYIPAEELAAANAADPIPLFRQRLVDEFGVSGTELDDIDRAAQAEVDDAAEWAFDQPLPDPSELNTDVYAEEIAR</sequence>
<dbReference type="RefSeq" id="WP_064929594.1">
    <property type="nucleotide sequence ID" value="NZ_LZSO01000008.1"/>
</dbReference>
<dbReference type="InterPro" id="IPR001017">
    <property type="entry name" value="DH_E1"/>
</dbReference>
<keyword evidence="4" id="KW-0786">Thiamine pyrophosphate</keyword>
<dbReference type="GO" id="GO:0004739">
    <property type="term" value="F:pyruvate dehydrogenase (acetyl-transferring) activity"/>
    <property type="evidence" value="ECO:0007669"/>
    <property type="project" value="TreeGrafter"/>
</dbReference>
<proteinExistence type="predicted"/>
<evidence type="ECO:0000256" key="4">
    <source>
        <dbReference type="ARBA" id="ARBA00023052"/>
    </source>
</evidence>